<dbReference type="Proteomes" id="UP000633509">
    <property type="component" value="Unassembled WGS sequence"/>
</dbReference>
<dbReference type="SUPFAM" id="SSF53383">
    <property type="entry name" value="PLP-dependent transferases"/>
    <property type="match status" value="1"/>
</dbReference>
<name>A0ABR9LZG0_9ACTN</name>
<evidence type="ECO:0000256" key="5">
    <source>
        <dbReference type="ARBA" id="ARBA00023163"/>
    </source>
</evidence>
<comment type="caution">
    <text evidence="7">The sequence shown here is derived from an EMBL/GenBank/DDBJ whole genome shotgun (WGS) entry which is preliminary data.</text>
</comment>
<dbReference type="CDD" id="cd07377">
    <property type="entry name" value="WHTH_GntR"/>
    <property type="match status" value="1"/>
</dbReference>
<dbReference type="InterPro" id="IPR015424">
    <property type="entry name" value="PyrdxlP-dep_Trfase"/>
</dbReference>
<dbReference type="GO" id="GO:0008483">
    <property type="term" value="F:transaminase activity"/>
    <property type="evidence" value="ECO:0007669"/>
    <property type="project" value="UniProtKB-KW"/>
</dbReference>
<feature type="domain" description="HTH gntR-type" evidence="6">
    <location>
        <begin position="19"/>
        <end position="85"/>
    </location>
</feature>
<dbReference type="Gene3D" id="1.10.10.10">
    <property type="entry name" value="Winged helix-like DNA-binding domain superfamily/Winged helix DNA-binding domain"/>
    <property type="match status" value="1"/>
</dbReference>
<dbReference type="PROSITE" id="PS50949">
    <property type="entry name" value="HTH_GNTR"/>
    <property type="match status" value="1"/>
</dbReference>
<dbReference type="PANTHER" id="PTHR46577:SF1">
    <property type="entry name" value="HTH-TYPE TRANSCRIPTIONAL REGULATORY PROTEIN GABR"/>
    <property type="match status" value="1"/>
</dbReference>
<sequence>MRSPRRLSVPIQLDRDLPEPLHDQLAAQLRRAIAGGRLIGRMPSTRTLAAVLGVSRGVALAAYEVLLAEGHITGRHGSGTYVSGPEDGAVPRTLARRSGQEDGAAPRAVAGRSGPVDAREAVVDLRWDRPSTQAFPLAAWRAAWRRASHQAPPVDEPPAAGLPELRAAIAAYLRESRGLVLDGHEVVVTAGYADALALILRARHGAGGALIALEDPAPPGLRRALARLGTVLPLRTDGSGARPDLVPAGCDVVAVLPERGALGARMPTERRLALAAWARESGGLVLEPAFDGLFNPSLSPRPSVLALGEAGSTAMVGSFCDLLTPTLRLAFAVVPRRLAGAIEEGMSAGHGQPSSTCQLAVRDLLASGCVAGRAERLSVLYGAKRAFVRQALGAYPDTRLLGAGTGAAAALLLPAAVRAGSVVAGLLARRVLVADLAEFCHERGVRHNGIAFGYGHLDPVTLRRALHALTGTLDDHRLPRRSAA</sequence>
<dbReference type="InterPro" id="IPR036390">
    <property type="entry name" value="WH_DNA-bd_sf"/>
</dbReference>
<dbReference type="SUPFAM" id="SSF46785">
    <property type="entry name" value="Winged helix' DNA-binding domain"/>
    <property type="match status" value="1"/>
</dbReference>
<keyword evidence="7" id="KW-0032">Aminotransferase</keyword>
<dbReference type="SMART" id="SM00345">
    <property type="entry name" value="HTH_GNTR"/>
    <property type="match status" value="1"/>
</dbReference>
<evidence type="ECO:0000313" key="8">
    <source>
        <dbReference type="Proteomes" id="UP000633509"/>
    </source>
</evidence>
<dbReference type="InterPro" id="IPR036388">
    <property type="entry name" value="WH-like_DNA-bd_sf"/>
</dbReference>
<evidence type="ECO:0000256" key="3">
    <source>
        <dbReference type="ARBA" id="ARBA00023015"/>
    </source>
</evidence>
<evidence type="ECO:0000313" key="7">
    <source>
        <dbReference type="EMBL" id="MBE1586029.1"/>
    </source>
</evidence>
<keyword evidence="2" id="KW-0663">Pyridoxal phosphate</keyword>
<dbReference type="InterPro" id="IPR051446">
    <property type="entry name" value="HTH_trans_reg/aminotransferase"/>
</dbReference>
<evidence type="ECO:0000256" key="1">
    <source>
        <dbReference type="ARBA" id="ARBA00005384"/>
    </source>
</evidence>
<protein>
    <submittedName>
        <fullName evidence="7">GntR family transcriptional regulator/MocR family aminotransferase</fullName>
    </submittedName>
</protein>
<keyword evidence="3" id="KW-0805">Transcription regulation</keyword>
<reference evidence="7 8" key="1">
    <citation type="submission" date="2020-10" db="EMBL/GenBank/DDBJ databases">
        <title>Sequencing the genomes of 1000 actinobacteria strains.</title>
        <authorList>
            <person name="Klenk H.-P."/>
        </authorList>
    </citation>
    <scope>NUCLEOTIDE SEQUENCE [LARGE SCALE GENOMIC DNA]</scope>
    <source>
        <strain evidence="7 8">DSM 43173</strain>
    </source>
</reference>
<accession>A0ABR9LZG0</accession>
<proteinExistence type="inferred from homology"/>
<evidence type="ECO:0000256" key="4">
    <source>
        <dbReference type="ARBA" id="ARBA00023125"/>
    </source>
</evidence>
<dbReference type="PANTHER" id="PTHR46577">
    <property type="entry name" value="HTH-TYPE TRANSCRIPTIONAL REGULATORY PROTEIN GABR"/>
    <property type="match status" value="1"/>
</dbReference>
<dbReference type="Pfam" id="PF00392">
    <property type="entry name" value="GntR"/>
    <property type="match status" value="1"/>
</dbReference>
<keyword evidence="4" id="KW-0238">DNA-binding</keyword>
<dbReference type="Gene3D" id="3.40.640.10">
    <property type="entry name" value="Type I PLP-dependent aspartate aminotransferase-like (Major domain)"/>
    <property type="match status" value="1"/>
</dbReference>
<keyword evidence="5" id="KW-0804">Transcription</keyword>
<gene>
    <name evidence="7" type="ORF">H4W80_004287</name>
</gene>
<keyword evidence="8" id="KW-1185">Reference proteome</keyword>
<dbReference type="InterPro" id="IPR000524">
    <property type="entry name" value="Tscrpt_reg_HTH_GntR"/>
</dbReference>
<evidence type="ECO:0000256" key="2">
    <source>
        <dbReference type="ARBA" id="ARBA00022898"/>
    </source>
</evidence>
<dbReference type="RefSeq" id="WP_192786662.1">
    <property type="nucleotide sequence ID" value="NZ_JADBEK010000001.1"/>
</dbReference>
<dbReference type="InterPro" id="IPR015421">
    <property type="entry name" value="PyrdxlP-dep_Trfase_major"/>
</dbReference>
<comment type="similarity">
    <text evidence="1">In the C-terminal section; belongs to the class-I pyridoxal-phosphate-dependent aminotransferase family.</text>
</comment>
<organism evidence="7 8">
    <name type="scientific">Nonomuraea angiospora</name>
    <dbReference type="NCBI Taxonomy" id="46172"/>
    <lineage>
        <taxon>Bacteria</taxon>
        <taxon>Bacillati</taxon>
        <taxon>Actinomycetota</taxon>
        <taxon>Actinomycetes</taxon>
        <taxon>Streptosporangiales</taxon>
        <taxon>Streptosporangiaceae</taxon>
        <taxon>Nonomuraea</taxon>
    </lineage>
</organism>
<evidence type="ECO:0000259" key="6">
    <source>
        <dbReference type="PROSITE" id="PS50949"/>
    </source>
</evidence>
<keyword evidence="7" id="KW-0808">Transferase</keyword>
<dbReference type="EMBL" id="JADBEK010000001">
    <property type="protein sequence ID" value="MBE1586029.1"/>
    <property type="molecule type" value="Genomic_DNA"/>
</dbReference>